<reference evidence="1 2" key="1">
    <citation type="journal article" date="2019" name="Nat. Ecol. Evol.">
        <title>Megaphylogeny resolves global patterns of mushroom evolution.</title>
        <authorList>
            <person name="Varga T."/>
            <person name="Krizsan K."/>
            <person name="Foldi C."/>
            <person name="Dima B."/>
            <person name="Sanchez-Garcia M."/>
            <person name="Sanchez-Ramirez S."/>
            <person name="Szollosi G.J."/>
            <person name="Szarkandi J.G."/>
            <person name="Papp V."/>
            <person name="Albert L."/>
            <person name="Andreopoulos W."/>
            <person name="Angelini C."/>
            <person name="Antonin V."/>
            <person name="Barry K.W."/>
            <person name="Bougher N.L."/>
            <person name="Buchanan P."/>
            <person name="Buyck B."/>
            <person name="Bense V."/>
            <person name="Catcheside P."/>
            <person name="Chovatia M."/>
            <person name="Cooper J."/>
            <person name="Damon W."/>
            <person name="Desjardin D."/>
            <person name="Finy P."/>
            <person name="Geml J."/>
            <person name="Haridas S."/>
            <person name="Hughes K."/>
            <person name="Justo A."/>
            <person name="Karasinski D."/>
            <person name="Kautmanova I."/>
            <person name="Kiss B."/>
            <person name="Kocsube S."/>
            <person name="Kotiranta H."/>
            <person name="LaButti K.M."/>
            <person name="Lechner B.E."/>
            <person name="Liimatainen K."/>
            <person name="Lipzen A."/>
            <person name="Lukacs Z."/>
            <person name="Mihaltcheva S."/>
            <person name="Morgado L.N."/>
            <person name="Niskanen T."/>
            <person name="Noordeloos M.E."/>
            <person name="Ohm R.A."/>
            <person name="Ortiz-Santana B."/>
            <person name="Ovrebo C."/>
            <person name="Racz N."/>
            <person name="Riley R."/>
            <person name="Savchenko A."/>
            <person name="Shiryaev A."/>
            <person name="Soop K."/>
            <person name="Spirin V."/>
            <person name="Szebenyi C."/>
            <person name="Tomsovsky M."/>
            <person name="Tulloss R.E."/>
            <person name="Uehling J."/>
            <person name="Grigoriev I.V."/>
            <person name="Vagvolgyi C."/>
            <person name="Papp T."/>
            <person name="Martin F.M."/>
            <person name="Miettinen O."/>
            <person name="Hibbett D.S."/>
            <person name="Nagy L.G."/>
        </authorList>
    </citation>
    <scope>NUCLEOTIDE SEQUENCE [LARGE SCALE GENOMIC DNA]</scope>
    <source>
        <strain evidence="1 2">HHB13444</strain>
    </source>
</reference>
<evidence type="ECO:0000313" key="2">
    <source>
        <dbReference type="Proteomes" id="UP000308197"/>
    </source>
</evidence>
<keyword evidence="2" id="KW-1185">Reference proteome</keyword>
<dbReference type="InParanoid" id="A0A5C3PKQ9"/>
<dbReference type="EMBL" id="ML211194">
    <property type="protein sequence ID" value="TFK86563.1"/>
    <property type="molecule type" value="Genomic_DNA"/>
</dbReference>
<protein>
    <recommendedName>
        <fullName evidence="3">Fungal-type protein kinase domain-containing protein</fullName>
    </recommendedName>
</protein>
<evidence type="ECO:0008006" key="3">
    <source>
        <dbReference type="Google" id="ProtNLM"/>
    </source>
</evidence>
<gene>
    <name evidence="1" type="ORF">K466DRAFT_550215</name>
</gene>
<accession>A0A5C3PKQ9</accession>
<proteinExistence type="predicted"/>
<organism evidence="1 2">
    <name type="scientific">Polyporus arcularius HHB13444</name>
    <dbReference type="NCBI Taxonomy" id="1314778"/>
    <lineage>
        <taxon>Eukaryota</taxon>
        <taxon>Fungi</taxon>
        <taxon>Dikarya</taxon>
        <taxon>Basidiomycota</taxon>
        <taxon>Agaricomycotina</taxon>
        <taxon>Agaricomycetes</taxon>
        <taxon>Polyporales</taxon>
        <taxon>Polyporaceae</taxon>
        <taxon>Polyporus</taxon>
    </lineage>
</organism>
<sequence>MVRKVDGAYRRVPNDWDLATMGADEHHRLCHDNSHPVGNWIFMALDLMTDEGHNVPRLYRHDLEGYTWILPWVFLQASIRRAEHGA</sequence>
<name>A0A5C3PKQ9_9APHY</name>
<evidence type="ECO:0000313" key="1">
    <source>
        <dbReference type="EMBL" id="TFK86563.1"/>
    </source>
</evidence>
<dbReference type="Proteomes" id="UP000308197">
    <property type="component" value="Unassembled WGS sequence"/>
</dbReference>
<dbReference type="AlphaFoldDB" id="A0A5C3PKQ9"/>